<protein>
    <submittedName>
        <fullName evidence="1">Putative mitochondrial protein</fullName>
    </submittedName>
</protein>
<sequence length="135" mass="15563">MFGFNQNFLLLIKSSIENYFFSIIINGSNHGYFNSTHGLRQGDPLSPSLFIIVKLLTQFLYGFQNISGLYINRDKSNFITSKSVNNSRHDRIKRVCGFSSSSLPIKYLGTPLFKGRKRTSLFENIFSIFQRKFLT</sequence>
<dbReference type="PANTHER" id="PTHR33116:SF80">
    <property type="entry name" value="REVERSE TRANSCRIPTASE ZINC-BINDING DOMAIN-CONTAINING PROTEIN"/>
    <property type="match status" value="1"/>
</dbReference>
<evidence type="ECO:0000313" key="1">
    <source>
        <dbReference type="EMBL" id="PKU81268.1"/>
    </source>
</evidence>
<name>A0A2I0X028_9ASPA</name>
<reference evidence="1 2" key="1">
    <citation type="journal article" date="2016" name="Sci. Rep.">
        <title>The Dendrobium catenatum Lindl. genome sequence provides insights into polysaccharide synthase, floral development and adaptive evolution.</title>
        <authorList>
            <person name="Zhang G.Q."/>
            <person name="Xu Q."/>
            <person name="Bian C."/>
            <person name="Tsai W.C."/>
            <person name="Yeh C.M."/>
            <person name="Liu K.W."/>
            <person name="Yoshida K."/>
            <person name="Zhang L.S."/>
            <person name="Chang S.B."/>
            <person name="Chen F."/>
            <person name="Shi Y."/>
            <person name="Su Y.Y."/>
            <person name="Zhang Y.Q."/>
            <person name="Chen L.J."/>
            <person name="Yin Y."/>
            <person name="Lin M."/>
            <person name="Huang H."/>
            <person name="Deng H."/>
            <person name="Wang Z.W."/>
            <person name="Zhu S.L."/>
            <person name="Zhao X."/>
            <person name="Deng C."/>
            <person name="Niu S.C."/>
            <person name="Huang J."/>
            <person name="Wang M."/>
            <person name="Liu G.H."/>
            <person name="Yang H.J."/>
            <person name="Xiao X.J."/>
            <person name="Hsiao Y.Y."/>
            <person name="Wu W.L."/>
            <person name="Chen Y.Y."/>
            <person name="Mitsuda N."/>
            <person name="Ohme-Takagi M."/>
            <person name="Luo Y.B."/>
            <person name="Van de Peer Y."/>
            <person name="Liu Z.J."/>
        </authorList>
    </citation>
    <scope>NUCLEOTIDE SEQUENCE [LARGE SCALE GENOMIC DNA]</scope>
    <source>
        <tissue evidence="1">The whole plant</tissue>
    </source>
</reference>
<dbReference type="AlphaFoldDB" id="A0A2I0X028"/>
<dbReference type="PANTHER" id="PTHR33116">
    <property type="entry name" value="REVERSE TRANSCRIPTASE ZINC-BINDING DOMAIN-CONTAINING PROTEIN-RELATED-RELATED"/>
    <property type="match status" value="1"/>
</dbReference>
<evidence type="ECO:0000313" key="2">
    <source>
        <dbReference type="Proteomes" id="UP000233837"/>
    </source>
</evidence>
<dbReference type="Proteomes" id="UP000233837">
    <property type="component" value="Unassembled WGS sequence"/>
</dbReference>
<organism evidence="1 2">
    <name type="scientific">Dendrobium catenatum</name>
    <dbReference type="NCBI Taxonomy" id="906689"/>
    <lineage>
        <taxon>Eukaryota</taxon>
        <taxon>Viridiplantae</taxon>
        <taxon>Streptophyta</taxon>
        <taxon>Embryophyta</taxon>
        <taxon>Tracheophyta</taxon>
        <taxon>Spermatophyta</taxon>
        <taxon>Magnoliopsida</taxon>
        <taxon>Liliopsida</taxon>
        <taxon>Asparagales</taxon>
        <taxon>Orchidaceae</taxon>
        <taxon>Epidendroideae</taxon>
        <taxon>Malaxideae</taxon>
        <taxon>Dendrobiinae</taxon>
        <taxon>Dendrobium</taxon>
    </lineage>
</organism>
<keyword evidence="2" id="KW-1185">Reference proteome</keyword>
<dbReference type="EMBL" id="KZ502271">
    <property type="protein sequence ID" value="PKU81268.1"/>
    <property type="molecule type" value="Genomic_DNA"/>
</dbReference>
<reference evidence="1 2" key="2">
    <citation type="journal article" date="2017" name="Nature">
        <title>The Apostasia genome and the evolution of orchids.</title>
        <authorList>
            <person name="Zhang G.Q."/>
            <person name="Liu K.W."/>
            <person name="Li Z."/>
            <person name="Lohaus R."/>
            <person name="Hsiao Y.Y."/>
            <person name="Niu S.C."/>
            <person name="Wang J.Y."/>
            <person name="Lin Y.C."/>
            <person name="Xu Q."/>
            <person name="Chen L.J."/>
            <person name="Yoshida K."/>
            <person name="Fujiwara S."/>
            <person name="Wang Z.W."/>
            <person name="Zhang Y.Q."/>
            <person name="Mitsuda N."/>
            <person name="Wang M."/>
            <person name="Liu G.H."/>
            <person name="Pecoraro L."/>
            <person name="Huang H.X."/>
            <person name="Xiao X.J."/>
            <person name="Lin M."/>
            <person name="Wu X.Y."/>
            <person name="Wu W.L."/>
            <person name="Chen Y.Y."/>
            <person name="Chang S.B."/>
            <person name="Sakamoto S."/>
            <person name="Ohme-Takagi M."/>
            <person name="Yagi M."/>
            <person name="Zeng S.J."/>
            <person name="Shen C.Y."/>
            <person name="Yeh C.M."/>
            <person name="Luo Y.B."/>
            <person name="Tsai W.C."/>
            <person name="Van de Peer Y."/>
            <person name="Liu Z.J."/>
        </authorList>
    </citation>
    <scope>NUCLEOTIDE SEQUENCE [LARGE SCALE GENOMIC DNA]</scope>
    <source>
        <tissue evidence="1">The whole plant</tissue>
    </source>
</reference>
<accession>A0A2I0X028</accession>
<gene>
    <name evidence="1" type="ORF">MA16_Dca015297</name>
</gene>
<proteinExistence type="predicted"/>